<dbReference type="Pfam" id="PF01544">
    <property type="entry name" value="CorA"/>
    <property type="match status" value="1"/>
</dbReference>
<dbReference type="Proteomes" id="UP000191500">
    <property type="component" value="Unassembled WGS sequence"/>
</dbReference>
<feature type="transmembrane region" description="Helical" evidence="5">
    <location>
        <begin position="364"/>
        <end position="387"/>
    </location>
</feature>
<keyword evidence="2 5" id="KW-0812">Transmembrane</keyword>
<evidence type="ECO:0000256" key="4">
    <source>
        <dbReference type="ARBA" id="ARBA00023136"/>
    </source>
</evidence>
<name>A0A1V6U7T0_9EURO</name>
<evidence type="ECO:0000256" key="1">
    <source>
        <dbReference type="ARBA" id="ARBA00004141"/>
    </source>
</evidence>
<dbReference type="InterPro" id="IPR002523">
    <property type="entry name" value="MgTranspt_CorA/ZnTranspt_ZntB"/>
</dbReference>
<dbReference type="AlphaFoldDB" id="A0A1V6U7T0"/>
<dbReference type="Pfam" id="PF26616">
    <property type="entry name" value="CorA-like"/>
    <property type="match status" value="1"/>
</dbReference>
<gene>
    <name evidence="7" type="ORF">PENCOP_c017G05383</name>
</gene>
<dbReference type="STRING" id="36646.A0A1V6U7T0"/>
<dbReference type="InterPro" id="IPR058257">
    <property type="entry name" value="CorA-like_dom"/>
</dbReference>
<proteinExistence type="predicted"/>
<dbReference type="SUPFAM" id="SSF144083">
    <property type="entry name" value="Magnesium transport protein CorA, transmembrane region"/>
    <property type="match status" value="1"/>
</dbReference>
<comment type="caution">
    <text evidence="7">The sequence shown here is derived from an EMBL/GenBank/DDBJ whole genome shotgun (WGS) entry which is preliminary data.</text>
</comment>
<evidence type="ECO:0000256" key="2">
    <source>
        <dbReference type="ARBA" id="ARBA00022692"/>
    </source>
</evidence>
<keyword evidence="3 5" id="KW-1133">Transmembrane helix</keyword>
<dbReference type="EMBL" id="MDDG01000017">
    <property type="protein sequence ID" value="OQE34542.1"/>
    <property type="molecule type" value="Genomic_DNA"/>
</dbReference>
<reference evidence="8" key="1">
    <citation type="journal article" date="2017" name="Nat. Microbiol.">
        <title>Global analysis of biosynthetic gene clusters reveals vast potential of secondary metabolite production in Penicillium species.</title>
        <authorList>
            <person name="Nielsen J.C."/>
            <person name="Grijseels S."/>
            <person name="Prigent S."/>
            <person name="Ji B."/>
            <person name="Dainat J."/>
            <person name="Nielsen K.F."/>
            <person name="Frisvad J.C."/>
            <person name="Workman M."/>
            <person name="Nielsen J."/>
        </authorList>
    </citation>
    <scope>NUCLEOTIDE SEQUENCE [LARGE SCALE GENOMIC DNA]</scope>
    <source>
        <strain evidence="8">IBT 31321</strain>
    </source>
</reference>
<evidence type="ECO:0000313" key="7">
    <source>
        <dbReference type="EMBL" id="OQE34542.1"/>
    </source>
</evidence>
<dbReference type="GO" id="GO:0046873">
    <property type="term" value="F:metal ion transmembrane transporter activity"/>
    <property type="evidence" value="ECO:0007669"/>
    <property type="project" value="InterPro"/>
</dbReference>
<evidence type="ECO:0000256" key="5">
    <source>
        <dbReference type="SAM" id="Phobius"/>
    </source>
</evidence>
<keyword evidence="4 5" id="KW-0472">Membrane</keyword>
<protein>
    <recommendedName>
        <fullName evidence="6">CorA-like transporter domain-containing protein</fullName>
    </recommendedName>
</protein>
<evidence type="ECO:0000313" key="8">
    <source>
        <dbReference type="Proteomes" id="UP000191500"/>
    </source>
</evidence>
<evidence type="ECO:0000259" key="6">
    <source>
        <dbReference type="Pfam" id="PF26616"/>
    </source>
</evidence>
<dbReference type="Gene3D" id="1.20.58.340">
    <property type="entry name" value="Magnesium transport protein CorA, transmembrane region"/>
    <property type="match status" value="1"/>
</dbReference>
<dbReference type="InterPro" id="IPR045863">
    <property type="entry name" value="CorA_TM1_TM2"/>
</dbReference>
<evidence type="ECO:0000256" key="3">
    <source>
        <dbReference type="ARBA" id="ARBA00022989"/>
    </source>
</evidence>
<dbReference type="GO" id="GO:0016020">
    <property type="term" value="C:membrane"/>
    <property type="evidence" value="ECO:0007669"/>
    <property type="project" value="UniProtKB-SubCell"/>
</dbReference>
<feature type="domain" description="CorA-like transporter" evidence="6">
    <location>
        <begin position="110"/>
        <end position="218"/>
    </location>
</feature>
<feature type="transmembrane region" description="Helical" evidence="5">
    <location>
        <begin position="407"/>
        <end position="428"/>
    </location>
</feature>
<comment type="subcellular location">
    <subcellularLocation>
        <location evidence="1">Membrane</location>
        <topology evidence="1">Multi-pass membrane protein</topology>
    </subcellularLocation>
</comment>
<accession>A0A1V6U7T0</accession>
<keyword evidence="8" id="KW-1185">Reference proteome</keyword>
<organism evidence="7 8">
    <name type="scientific">Penicillium coprophilum</name>
    <dbReference type="NCBI Taxonomy" id="36646"/>
    <lineage>
        <taxon>Eukaryota</taxon>
        <taxon>Fungi</taxon>
        <taxon>Dikarya</taxon>
        <taxon>Ascomycota</taxon>
        <taxon>Pezizomycotina</taxon>
        <taxon>Eurotiomycetes</taxon>
        <taxon>Eurotiomycetidae</taxon>
        <taxon>Eurotiales</taxon>
        <taxon>Aspergillaceae</taxon>
        <taxon>Penicillium</taxon>
    </lineage>
</organism>
<sequence>MATNLIYPTFCLPGDPASISIYHSDVDTPDRLISTVFEDNGLFQEHISTTPLPRLRIVSSIKPLQISEDALSGLKKAYNIGDELWDLTSTFGDKPMTAAVGEGAMKVQSSENGIQDISYRLTFPAPARAGTHNWTMRQIGVFHHHDPNDLQNLWVFFHVGPNTPMQREVQQYASLSQQGLRSDHAWLTLHSSVFSFCLHNWQSYVKDLGHDVDRHTDRSLDFILRNIDHFLTAGGDTNLTAIHNTRDLLLPTSYRLRVILDTLTKLGHLSSVLASQHDNTDNSFQKLAACMAYHKDRLGEVAIGVDVLKEKIKDILNMTTLGLDYRMTSQMLDLNNRMVELNNRMLNANEQLLRIGTKNFDDNATVKVVTILTLIYLPASLVSSFFGMNLFKFDNGTTEELKVSKQFWIFFVATIILAIITISTWYLWTHKEQVRRRKFRLLKREPPQDADKTPSAA</sequence>